<reference evidence="12" key="1">
    <citation type="submission" date="2015-06" db="EMBL/GenBank/DDBJ databases">
        <title>Expansion of signal transduction pathways in fungi by whole-genome duplication.</title>
        <authorList>
            <consortium name="DOE Joint Genome Institute"/>
            <person name="Corrochano L.M."/>
            <person name="Kuo A."/>
            <person name="Marcet-Houben M."/>
            <person name="Polaino S."/>
            <person name="Salamov A."/>
            <person name="Villalobos J.M."/>
            <person name="Alvarez M.I."/>
            <person name="Avalos J."/>
            <person name="Benito E.P."/>
            <person name="Benoit I."/>
            <person name="Burger G."/>
            <person name="Camino L.P."/>
            <person name="Canovas D."/>
            <person name="Cerda-Olmedo E."/>
            <person name="Cheng J.-F."/>
            <person name="Dominguez A."/>
            <person name="Elias M."/>
            <person name="Eslava A.P."/>
            <person name="Glaser F."/>
            <person name="Grimwood J."/>
            <person name="Gutierrez G."/>
            <person name="Heitman J."/>
            <person name="Henrissat B."/>
            <person name="Iturriaga E.A."/>
            <person name="Lang B.F."/>
            <person name="Lavin J.L."/>
            <person name="Lee S."/>
            <person name="Li W."/>
            <person name="Lindquist E."/>
            <person name="Lopez-Garcia S."/>
            <person name="Luque E.M."/>
            <person name="Marcos A.T."/>
            <person name="Martin J."/>
            <person name="McCluskey K."/>
            <person name="Medina H.R."/>
            <person name="Miralles-Duran A."/>
            <person name="Miyazaki A."/>
            <person name="Munoz-Torres E."/>
            <person name="Oguiza J.A."/>
            <person name="Ohm R."/>
            <person name="Olmedo M."/>
            <person name="Orejas M."/>
            <person name="Ortiz-Castellanos L."/>
            <person name="Pisabarro A.G."/>
            <person name="Rodriguez-Romero J."/>
            <person name="Ruiz-Herrera J."/>
            <person name="Ruiz-Vazquez R."/>
            <person name="Sanz C."/>
            <person name="Schackwitz W."/>
            <person name="Schmutz J."/>
            <person name="Shahriari M."/>
            <person name="Shelest E."/>
            <person name="Silva-Franco F."/>
            <person name="Soanes D."/>
            <person name="Syed K."/>
            <person name="Tagua V.G."/>
            <person name="Talbot N.J."/>
            <person name="Thon M."/>
            <person name="De vries R.P."/>
            <person name="Wiebenga A."/>
            <person name="Yadav J.S."/>
            <person name="Braun E.L."/>
            <person name="Baker S."/>
            <person name="Garre V."/>
            <person name="Horwitz B."/>
            <person name="Torres-Martinez S."/>
            <person name="Idnurm A."/>
            <person name="Herrera-Estrella A."/>
            <person name="Gabaldon T."/>
            <person name="Grigoriev I.V."/>
        </authorList>
    </citation>
    <scope>NUCLEOTIDE SEQUENCE [LARGE SCALE GENOMIC DNA]</scope>
    <source>
        <strain evidence="12">NRRL 1555(-)</strain>
    </source>
</reference>
<keyword evidence="12" id="KW-1185">Reference proteome</keyword>
<dbReference type="GO" id="GO:0005886">
    <property type="term" value="C:plasma membrane"/>
    <property type="evidence" value="ECO:0007669"/>
    <property type="project" value="UniProtKB-SubCell"/>
</dbReference>
<protein>
    <recommendedName>
        <fullName evidence="10">Plasma membrane fusion protein PRM1</fullName>
    </recommendedName>
</protein>
<sequence>MSLNYPFPRLMEEYCFVWLSGGTLILLSVLMPVLQFHSVVRSSIQGIQSDIDETCQDINNAVFHLRDLPNTLSWHVLKSAATSVDNLQRVLITLLSVIQSCVVWLIGVYKSTYRCLLGLAINTILSVATTLTEPIQKVATTVLDGIAQGVHAITDPLAALTGTKPDPPANQFQMSNWTKTMDDIRSKVYNWTEGPDIIDTLVGAPFEAIKSHININNNSFSDWILTHPPLQTSNINHNPNFITNKDNTNSSSSISNSALTIYQYQQQEQECDPTKLKHIVQDLDDQISSIIWTAVGLIVLAMALCTVWVAIYRYLCHNYLEDRRSLKITAGLDHPSVSHSTTNTTSTTTNGPGALHLLAQEHRYPGVSIIINHIKHKSNFSQGRLDALEWWITLLSNPFTLYCLLLGTCGLLTTYALLWTLQSLMAKAIREFDAQAVEWARDTTADVLQSLSRSNTADLVELNGWISQTEAMINDQAFGFIRSVSLSLNTTLSGVVGHLTTFVQTVLGGTILEEPAKGVLGCLVLVKLENVEQGLTWIVDNVHINLTRINPNILDLVPVSDVVAQVASLVPTSDNPKFGSMLASLDLSIEAQLNKHLQFYWVLIYVWLMCLAIGFGLFSFRYWVEKPVSKPINYIQAYNESYNDSLRDDYTIKHRY</sequence>
<keyword evidence="7 10" id="KW-1133">Transmembrane helix</keyword>
<evidence type="ECO:0000256" key="9">
    <source>
        <dbReference type="ARBA" id="ARBA00023180"/>
    </source>
</evidence>
<evidence type="ECO:0000256" key="3">
    <source>
        <dbReference type="ARBA" id="ARBA00004196"/>
    </source>
</evidence>
<keyword evidence="10" id="KW-1003">Cell membrane</keyword>
<dbReference type="VEuPathDB" id="FungiDB:PHYBLDRAFT_175308"/>
<keyword evidence="5 10" id="KW-0812">Transmembrane</keyword>
<evidence type="ECO:0000313" key="12">
    <source>
        <dbReference type="Proteomes" id="UP000077315"/>
    </source>
</evidence>
<feature type="transmembrane region" description="Helical" evidence="10">
    <location>
        <begin position="399"/>
        <end position="421"/>
    </location>
</feature>
<comment type="subcellular location">
    <subcellularLocation>
        <location evidence="3">Cell envelope</location>
    </subcellularLocation>
    <subcellularLocation>
        <location evidence="10">Cell membrane</location>
        <topology evidence="10">Multi-pass membrane protein</topology>
    </subcellularLocation>
    <subcellularLocation>
        <location evidence="2">Endomembrane system</location>
        <topology evidence="2">Multi-pass membrane protein</topology>
    </subcellularLocation>
</comment>
<comment type="function">
    <text evidence="1 10">Involved in cell fusion during mating by stabilizing the plasma membrane fusion event.</text>
</comment>
<dbReference type="EMBL" id="KV441004">
    <property type="protein sequence ID" value="OAD66255.1"/>
    <property type="molecule type" value="Genomic_DNA"/>
</dbReference>
<evidence type="ECO:0000256" key="5">
    <source>
        <dbReference type="ARBA" id="ARBA00022692"/>
    </source>
</evidence>
<dbReference type="STRING" id="763407.A0A162WCN6"/>
<dbReference type="GO" id="GO:0043332">
    <property type="term" value="C:mating projection tip"/>
    <property type="evidence" value="ECO:0007669"/>
    <property type="project" value="UniProtKB-UniRule"/>
</dbReference>
<dbReference type="GO" id="GO:0032220">
    <property type="term" value="P:plasma membrane fusion involved in cytogamy"/>
    <property type="evidence" value="ECO:0007669"/>
    <property type="project" value="TreeGrafter"/>
</dbReference>
<dbReference type="AlphaFoldDB" id="A0A162WCN6"/>
<dbReference type="RefSeq" id="XP_018284295.1">
    <property type="nucleotide sequence ID" value="XM_018437464.1"/>
</dbReference>
<dbReference type="PANTHER" id="PTHR31030">
    <property type="entry name" value="PLASMA MEMBRANE FUSION PROTEIN PRM1"/>
    <property type="match status" value="1"/>
</dbReference>
<name>A0A162WCN6_PHYB8</name>
<accession>A0A162WCN6</accession>
<dbReference type="OrthoDB" id="10248838at2759"/>
<dbReference type="InParanoid" id="A0A162WCN6"/>
<feature type="transmembrane region" description="Helical" evidence="10">
    <location>
        <begin position="90"/>
        <end position="109"/>
    </location>
</feature>
<gene>
    <name evidence="11" type="ORF">PHYBLDRAFT_175308</name>
</gene>
<evidence type="ECO:0000256" key="2">
    <source>
        <dbReference type="ARBA" id="ARBA00004127"/>
    </source>
</evidence>
<feature type="transmembrane region" description="Helical" evidence="10">
    <location>
        <begin position="14"/>
        <end position="34"/>
    </location>
</feature>
<evidence type="ECO:0000313" key="11">
    <source>
        <dbReference type="EMBL" id="OAD66255.1"/>
    </source>
</evidence>
<dbReference type="PANTHER" id="PTHR31030:SF1">
    <property type="entry name" value="PLASMA MEMBRANE FUSION PROTEIN PRM1"/>
    <property type="match status" value="1"/>
</dbReference>
<keyword evidence="8 10" id="KW-0472">Membrane</keyword>
<dbReference type="InterPro" id="IPR026777">
    <property type="entry name" value="PRM1"/>
</dbReference>
<feature type="transmembrane region" description="Helical" evidence="10">
    <location>
        <begin position="290"/>
        <end position="315"/>
    </location>
</feature>
<evidence type="ECO:0000256" key="10">
    <source>
        <dbReference type="RuleBase" id="RU366035"/>
    </source>
</evidence>
<organism evidence="11 12">
    <name type="scientific">Phycomyces blakesleeanus (strain ATCC 8743b / DSM 1359 / FGSC 10004 / NBRC 33097 / NRRL 1555)</name>
    <dbReference type="NCBI Taxonomy" id="763407"/>
    <lineage>
        <taxon>Eukaryota</taxon>
        <taxon>Fungi</taxon>
        <taxon>Fungi incertae sedis</taxon>
        <taxon>Mucoromycota</taxon>
        <taxon>Mucoromycotina</taxon>
        <taxon>Mucoromycetes</taxon>
        <taxon>Mucorales</taxon>
        <taxon>Phycomycetaceae</taxon>
        <taxon>Phycomyces</taxon>
    </lineage>
</organism>
<evidence type="ECO:0000256" key="4">
    <source>
        <dbReference type="ARBA" id="ARBA00010780"/>
    </source>
</evidence>
<comment type="similarity">
    <text evidence="4 10">Belongs to the PRM1 family.</text>
</comment>
<evidence type="ECO:0000256" key="6">
    <source>
        <dbReference type="ARBA" id="ARBA00022971"/>
    </source>
</evidence>
<keyword evidence="6 10" id="KW-0184">Conjugation</keyword>
<evidence type="ECO:0000256" key="7">
    <source>
        <dbReference type="ARBA" id="ARBA00022989"/>
    </source>
</evidence>
<dbReference type="Proteomes" id="UP000077315">
    <property type="component" value="Unassembled WGS sequence"/>
</dbReference>
<evidence type="ECO:0000256" key="1">
    <source>
        <dbReference type="ARBA" id="ARBA00002512"/>
    </source>
</evidence>
<keyword evidence="9" id="KW-0325">Glycoprotein</keyword>
<dbReference type="GO" id="GO:0012505">
    <property type="term" value="C:endomembrane system"/>
    <property type="evidence" value="ECO:0007669"/>
    <property type="project" value="UniProtKB-SubCell"/>
</dbReference>
<dbReference type="GeneID" id="28998370"/>
<feature type="transmembrane region" description="Helical" evidence="10">
    <location>
        <begin position="599"/>
        <end position="624"/>
    </location>
</feature>
<proteinExistence type="inferred from homology"/>
<evidence type="ECO:0000256" key="8">
    <source>
        <dbReference type="ARBA" id="ARBA00023136"/>
    </source>
</evidence>